<dbReference type="Gene3D" id="2.60.120.560">
    <property type="entry name" value="Exo-inulinase, domain 1"/>
    <property type="match status" value="2"/>
</dbReference>
<dbReference type="OrthoDB" id="257393at2"/>
<keyword evidence="1" id="KW-0732">Signal</keyword>
<dbReference type="RefSeq" id="WP_146514449.1">
    <property type="nucleotide sequence ID" value="NZ_SJPI01000001.1"/>
</dbReference>
<name>A0A5C5WUW1_9BACT</name>
<evidence type="ECO:0000259" key="2">
    <source>
        <dbReference type="Pfam" id="PF06439"/>
    </source>
</evidence>
<feature type="signal peptide" evidence="1">
    <location>
        <begin position="1"/>
        <end position="21"/>
    </location>
</feature>
<evidence type="ECO:0000313" key="4">
    <source>
        <dbReference type="Proteomes" id="UP000316598"/>
    </source>
</evidence>
<keyword evidence="4" id="KW-1185">Reference proteome</keyword>
<organism evidence="3 4">
    <name type="scientific">Rubripirellula amarantea</name>
    <dbReference type="NCBI Taxonomy" id="2527999"/>
    <lineage>
        <taxon>Bacteria</taxon>
        <taxon>Pseudomonadati</taxon>
        <taxon>Planctomycetota</taxon>
        <taxon>Planctomycetia</taxon>
        <taxon>Pirellulales</taxon>
        <taxon>Pirellulaceae</taxon>
        <taxon>Rubripirellula</taxon>
    </lineage>
</organism>
<accession>A0A5C5WUW1</accession>
<dbReference type="Proteomes" id="UP000316598">
    <property type="component" value="Unassembled WGS sequence"/>
</dbReference>
<dbReference type="AlphaFoldDB" id="A0A5C5WUW1"/>
<dbReference type="InterPro" id="IPR010496">
    <property type="entry name" value="AL/BT2_dom"/>
</dbReference>
<protein>
    <recommendedName>
        <fullName evidence="2">3-keto-alpha-glucoside-1,2-lyase/3-keto-2-hydroxy-glucal hydratase domain-containing protein</fullName>
    </recommendedName>
</protein>
<dbReference type="Pfam" id="PF06439">
    <property type="entry name" value="3keto-disac_hyd"/>
    <property type="match status" value="2"/>
</dbReference>
<feature type="domain" description="3-keto-alpha-glucoside-1,2-lyase/3-keto-2-hydroxy-glucal hydratase" evidence="2">
    <location>
        <begin position="43"/>
        <end position="242"/>
    </location>
</feature>
<sequence precursor="true">MNRICCLAALTLVFVTSWVNAPAGAESPSPTFLVTGEPVPEWFTPIFDGQTLSGWIARPHMDPSELAAMDEQARADQESEWMTDAMTHWVVQDDELVNDGAGPYLVSEANYGDYELIVDYQTVSRADSGIYLKGCPQVQIWDYTDPAKFEIGSNLGSGGLWNNSAGAPGKDPFVLADKPFGEKNRFFIRQIGSRTTVYLNGKLVVDNAIMENYWDRESPLPPTGPIILQTHGGEIRWSNLAVHELTPEEANTFLDAREKDSFTSIFNGEDLDGWQGETDSYEVKDGAIRCKKGEGGNLLTQKEYANFVARVEFRLPEAGNNGLAIRSPLGGDAAYQAMCEIQTLDTSHPNYEGLDPRQAHGSAYGMVAARQGYLREPGVWNFQEVTVNGSRVSVELNGNTILDADLAEVTEYLDNKEHPGKNRTSGFFGFAGHNDAVEYRNISIKELP</sequence>
<evidence type="ECO:0000313" key="3">
    <source>
        <dbReference type="EMBL" id="TWT54398.1"/>
    </source>
</evidence>
<feature type="domain" description="3-keto-alpha-glucoside-1,2-lyase/3-keto-2-hydroxy-glucal hydratase" evidence="2">
    <location>
        <begin position="262"/>
        <end position="445"/>
    </location>
</feature>
<comment type="caution">
    <text evidence="3">The sequence shown here is derived from an EMBL/GenBank/DDBJ whole genome shotgun (WGS) entry which is preliminary data.</text>
</comment>
<evidence type="ECO:0000256" key="1">
    <source>
        <dbReference type="SAM" id="SignalP"/>
    </source>
</evidence>
<feature type="chain" id="PRO_5022700636" description="3-keto-alpha-glucoside-1,2-lyase/3-keto-2-hydroxy-glucal hydratase domain-containing protein" evidence="1">
    <location>
        <begin position="22"/>
        <end position="448"/>
    </location>
</feature>
<dbReference type="GO" id="GO:0016787">
    <property type="term" value="F:hydrolase activity"/>
    <property type="evidence" value="ECO:0007669"/>
    <property type="project" value="InterPro"/>
</dbReference>
<proteinExistence type="predicted"/>
<dbReference type="EMBL" id="SJPI01000001">
    <property type="protein sequence ID" value="TWT54398.1"/>
    <property type="molecule type" value="Genomic_DNA"/>
</dbReference>
<gene>
    <name evidence="3" type="ORF">Pla22_20450</name>
</gene>
<reference evidence="3 4" key="1">
    <citation type="submission" date="2019-02" db="EMBL/GenBank/DDBJ databases">
        <title>Deep-cultivation of Planctomycetes and their phenomic and genomic characterization uncovers novel biology.</title>
        <authorList>
            <person name="Wiegand S."/>
            <person name="Jogler M."/>
            <person name="Boedeker C."/>
            <person name="Pinto D."/>
            <person name="Vollmers J."/>
            <person name="Rivas-Marin E."/>
            <person name="Kohn T."/>
            <person name="Peeters S.H."/>
            <person name="Heuer A."/>
            <person name="Rast P."/>
            <person name="Oberbeckmann S."/>
            <person name="Bunk B."/>
            <person name="Jeske O."/>
            <person name="Meyerdierks A."/>
            <person name="Storesund J.E."/>
            <person name="Kallscheuer N."/>
            <person name="Luecker S."/>
            <person name="Lage O.M."/>
            <person name="Pohl T."/>
            <person name="Merkel B.J."/>
            <person name="Hornburger P."/>
            <person name="Mueller R.-W."/>
            <person name="Bruemmer F."/>
            <person name="Labrenz M."/>
            <person name="Spormann A.M."/>
            <person name="Op Den Camp H."/>
            <person name="Overmann J."/>
            <person name="Amann R."/>
            <person name="Jetten M.S.M."/>
            <person name="Mascher T."/>
            <person name="Medema M.H."/>
            <person name="Devos D.P."/>
            <person name="Kaster A.-K."/>
            <person name="Ovreas L."/>
            <person name="Rohde M."/>
            <person name="Galperin M.Y."/>
            <person name="Jogler C."/>
        </authorList>
    </citation>
    <scope>NUCLEOTIDE SEQUENCE [LARGE SCALE GENOMIC DNA]</scope>
    <source>
        <strain evidence="3 4">Pla22</strain>
    </source>
</reference>